<keyword evidence="14" id="KW-0234">DNA repair</keyword>
<comment type="similarity">
    <text evidence="4">Belongs to the RAD18 family.</text>
</comment>
<evidence type="ECO:0000313" key="23">
    <source>
        <dbReference type="EMBL" id="KZT44205.1"/>
    </source>
</evidence>
<evidence type="ECO:0000259" key="22">
    <source>
        <dbReference type="PROSITE" id="PS50800"/>
    </source>
</evidence>
<dbReference type="PANTHER" id="PTHR14134">
    <property type="entry name" value="E3 UBIQUITIN-PROTEIN LIGASE RAD18"/>
    <property type="match status" value="1"/>
</dbReference>
<dbReference type="EMBL" id="KV428005">
    <property type="protein sequence ID" value="KZT44205.1"/>
    <property type="molecule type" value="Genomic_DNA"/>
</dbReference>
<evidence type="ECO:0000256" key="15">
    <source>
        <dbReference type="ARBA" id="ARBA00023242"/>
    </source>
</evidence>
<evidence type="ECO:0000256" key="2">
    <source>
        <dbReference type="ARBA" id="ARBA00004123"/>
    </source>
</evidence>
<dbReference type="GO" id="GO:0097505">
    <property type="term" value="C:Rad6-Rad18 complex"/>
    <property type="evidence" value="ECO:0007669"/>
    <property type="project" value="TreeGrafter"/>
</dbReference>
<dbReference type="SMART" id="SM00184">
    <property type="entry name" value="RING"/>
    <property type="match status" value="1"/>
</dbReference>
<evidence type="ECO:0000256" key="6">
    <source>
        <dbReference type="ARBA" id="ARBA00015551"/>
    </source>
</evidence>
<keyword evidence="8" id="KW-0479">Metal-binding</keyword>
<gene>
    <name evidence="23" type="ORF">SISSUDRAFT_1057188</name>
</gene>
<dbReference type="GO" id="GO:0061630">
    <property type="term" value="F:ubiquitin protein ligase activity"/>
    <property type="evidence" value="ECO:0007669"/>
    <property type="project" value="UniProtKB-EC"/>
</dbReference>
<feature type="region of interest" description="Disordered" evidence="20">
    <location>
        <begin position="176"/>
        <end position="226"/>
    </location>
</feature>
<dbReference type="GO" id="GO:0006301">
    <property type="term" value="P:DNA damage tolerance"/>
    <property type="evidence" value="ECO:0007669"/>
    <property type="project" value="InterPro"/>
</dbReference>
<dbReference type="Proteomes" id="UP000076798">
    <property type="component" value="Unassembled WGS sequence"/>
</dbReference>
<feature type="compositionally biased region" description="Polar residues" evidence="20">
    <location>
        <begin position="148"/>
        <end position="157"/>
    </location>
</feature>
<dbReference type="PROSITE" id="PS50089">
    <property type="entry name" value="ZF_RING_2"/>
    <property type="match status" value="1"/>
</dbReference>
<dbReference type="PROSITE" id="PS00518">
    <property type="entry name" value="ZF_RING_1"/>
    <property type="match status" value="1"/>
</dbReference>
<protein>
    <recommendedName>
        <fullName evidence="6">Postreplication repair E3 ubiquitin-protein ligase RAD18</fullName>
        <ecNumber evidence="5">2.3.2.27</ecNumber>
    </recommendedName>
    <alternativeName>
        <fullName evidence="17">Postreplication repair E3 ubiquitin-protein ligase rad18</fullName>
    </alternativeName>
    <alternativeName>
        <fullName evidence="16 18">RING-type E3 ubiquitin transferase RAD18</fullName>
    </alternativeName>
</protein>
<dbReference type="GO" id="GO:0008270">
    <property type="term" value="F:zinc ion binding"/>
    <property type="evidence" value="ECO:0007669"/>
    <property type="project" value="UniProtKB-KW"/>
</dbReference>
<keyword evidence="24" id="KW-1185">Reference proteome</keyword>
<dbReference type="InterPro" id="IPR003034">
    <property type="entry name" value="SAP_dom"/>
</dbReference>
<reference evidence="23 24" key="1">
    <citation type="journal article" date="2016" name="Mol. Biol. Evol.">
        <title>Comparative Genomics of Early-Diverging Mushroom-Forming Fungi Provides Insights into the Origins of Lignocellulose Decay Capabilities.</title>
        <authorList>
            <person name="Nagy L.G."/>
            <person name="Riley R."/>
            <person name="Tritt A."/>
            <person name="Adam C."/>
            <person name="Daum C."/>
            <person name="Floudas D."/>
            <person name="Sun H."/>
            <person name="Yadav J.S."/>
            <person name="Pangilinan J."/>
            <person name="Larsson K.H."/>
            <person name="Matsuura K."/>
            <person name="Barry K."/>
            <person name="Labutti K."/>
            <person name="Kuo R."/>
            <person name="Ohm R.A."/>
            <person name="Bhattacharya S.S."/>
            <person name="Shirouzu T."/>
            <person name="Yoshinaga Y."/>
            <person name="Martin F.M."/>
            <person name="Grigoriev I.V."/>
            <person name="Hibbett D.S."/>
        </authorList>
    </citation>
    <scope>NUCLEOTIDE SEQUENCE [LARGE SCALE GENOMIC DNA]</scope>
    <source>
        <strain evidence="23 24">HHB10207 ss-3</strain>
    </source>
</reference>
<dbReference type="InterPro" id="IPR017907">
    <property type="entry name" value="Znf_RING_CS"/>
</dbReference>
<keyword evidence="12" id="KW-0862">Zinc</keyword>
<dbReference type="PANTHER" id="PTHR14134:SF2">
    <property type="entry name" value="E3 UBIQUITIN-PROTEIN LIGASE RAD18"/>
    <property type="match status" value="1"/>
</dbReference>
<evidence type="ECO:0000256" key="8">
    <source>
        <dbReference type="ARBA" id="ARBA00022723"/>
    </source>
</evidence>
<keyword evidence="10 19" id="KW-0863">Zinc-finger</keyword>
<feature type="domain" description="SAP" evidence="22">
    <location>
        <begin position="230"/>
        <end position="264"/>
    </location>
</feature>
<dbReference type="GO" id="GO:0005634">
    <property type="term" value="C:nucleus"/>
    <property type="evidence" value="ECO:0007669"/>
    <property type="project" value="UniProtKB-SubCell"/>
</dbReference>
<dbReference type="Gene3D" id="3.30.40.10">
    <property type="entry name" value="Zinc/RING finger domain, C3HC4 (zinc finger)"/>
    <property type="match status" value="1"/>
</dbReference>
<feature type="region of interest" description="Disordered" evidence="20">
    <location>
        <begin position="108"/>
        <end position="157"/>
    </location>
</feature>
<dbReference type="GO" id="GO:0006281">
    <property type="term" value="P:DNA repair"/>
    <property type="evidence" value="ECO:0007669"/>
    <property type="project" value="UniProtKB-KW"/>
</dbReference>
<evidence type="ECO:0000313" key="24">
    <source>
        <dbReference type="Proteomes" id="UP000076798"/>
    </source>
</evidence>
<feature type="compositionally biased region" description="Polar residues" evidence="20">
    <location>
        <begin position="117"/>
        <end position="138"/>
    </location>
</feature>
<feature type="region of interest" description="Disordered" evidence="20">
    <location>
        <begin position="291"/>
        <end position="354"/>
    </location>
</feature>
<keyword evidence="9" id="KW-0227">DNA damage</keyword>
<dbReference type="Pfam" id="PF13923">
    <property type="entry name" value="zf-C3HC4_2"/>
    <property type="match status" value="1"/>
</dbReference>
<comment type="pathway">
    <text evidence="3">Protein modification; protein ubiquitination.</text>
</comment>
<dbReference type="GO" id="GO:0006513">
    <property type="term" value="P:protein monoubiquitination"/>
    <property type="evidence" value="ECO:0007669"/>
    <property type="project" value="InterPro"/>
</dbReference>
<evidence type="ECO:0000256" key="19">
    <source>
        <dbReference type="PROSITE-ProRule" id="PRU00175"/>
    </source>
</evidence>
<dbReference type="OrthoDB" id="9049620at2759"/>
<evidence type="ECO:0000256" key="3">
    <source>
        <dbReference type="ARBA" id="ARBA00004906"/>
    </source>
</evidence>
<keyword evidence="7" id="KW-0808">Transferase</keyword>
<keyword evidence="15" id="KW-0539">Nucleus</keyword>
<evidence type="ECO:0000256" key="16">
    <source>
        <dbReference type="ARBA" id="ARBA00031783"/>
    </source>
</evidence>
<keyword evidence="13" id="KW-0238">DNA-binding</keyword>
<dbReference type="InterPro" id="IPR039577">
    <property type="entry name" value="Rad18"/>
</dbReference>
<dbReference type="AlphaFoldDB" id="A0A166IYL9"/>
<comment type="subcellular location">
    <subcellularLocation>
        <location evidence="2">Nucleus</location>
    </subcellularLocation>
</comment>
<keyword evidence="11" id="KW-0833">Ubl conjugation pathway</keyword>
<organism evidence="23 24">
    <name type="scientific">Sistotremastrum suecicum HHB10207 ss-3</name>
    <dbReference type="NCBI Taxonomy" id="1314776"/>
    <lineage>
        <taxon>Eukaryota</taxon>
        <taxon>Fungi</taxon>
        <taxon>Dikarya</taxon>
        <taxon>Basidiomycota</taxon>
        <taxon>Agaricomycotina</taxon>
        <taxon>Agaricomycetes</taxon>
        <taxon>Sistotremastrales</taxon>
        <taxon>Sistotremastraceae</taxon>
        <taxon>Sistotremastrum</taxon>
    </lineage>
</organism>
<evidence type="ECO:0000259" key="21">
    <source>
        <dbReference type="PROSITE" id="PS50089"/>
    </source>
</evidence>
<evidence type="ECO:0000256" key="20">
    <source>
        <dbReference type="SAM" id="MobiDB-lite"/>
    </source>
</evidence>
<comment type="catalytic activity">
    <reaction evidence="1">
        <text>S-ubiquitinyl-[E2 ubiquitin-conjugating enzyme]-L-cysteine + [acceptor protein]-L-lysine = [E2 ubiquitin-conjugating enzyme]-L-cysteine + N(6)-ubiquitinyl-[acceptor protein]-L-lysine.</text>
        <dbReference type="EC" id="2.3.2.27"/>
    </reaction>
</comment>
<dbReference type="InterPro" id="IPR013083">
    <property type="entry name" value="Znf_RING/FYVE/PHD"/>
</dbReference>
<dbReference type="InterPro" id="IPR001841">
    <property type="entry name" value="Znf_RING"/>
</dbReference>
<evidence type="ECO:0000256" key="7">
    <source>
        <dbReference type="ARBA" id="ARBA00022679"/>
    </source>
</evidence>
<evidence type="ECO:0000256" key="14">
    <source>
        <dbReference type="ARBA" id="ARBA00023204"/>
    </source>
</evidence>
<evidence type="ECO:0000256" key="17">
    <source>
        <dbReference type="ARBA" id="ARBA00074353"/>
    </source>
</evidence>
<feature type="domain" description="RING-type" evidence="21">
    <location>
        <begin position="30"/>
        <end position="68"/>
    </location>
</feature>
<evidence type="ECO:0000256" key="4">
    <source>
        <dbReference type="ARBA" id="ARBA00009506"/>
    </source>
</evidence>
<evidence type="ECO:0000256" key="11">
    <source>
        <dbReference type="ARBA" id="ARBA00022786"/>
    </source>
</evidence>
<feature type="compositionally biased region" description="Basic and acidic residues" evidence="20">
    <location>
        <begin position="182"/>
        <end position="196"/>
    </location>
</feature>
<dbReference type="EC" id="2.3.2.27" evidence="5"/>
<dbReference type="STRING" id="1314776.A0A166IYL9"/>
<accession>A0A166IYL9</accession>
<evidence type="ECO:0000256" key="13">
    <source>
        <dbReference type="ARBA" id="ARBA00023125"/>
    </source>
</evidence>
<evidence type="ECO:0000256" key="12">
    <source>
        <dbReference type="ARBA" id="ARBA00022833"/>
    </source>
</evidence>
<sequence length="354" mass="40130">MVDLPRNIQDTDPEDFANELLRKVDNSLKCPICKAYFDAAMYSDCGHTFCAVCLRESLSVKQECPICRKPAKELSMKKNIMLEDTLILWQQARDTLLTLERLEAAKASKKRKRSASIQSIESDSNEAGPSSRPASTTVKKMKKRAESTQKTGDSTMTECPMCQNLVVEAIINQHIDGGCNPENDKKITRDSQRAKDQWSSVFGKSAKRKATPVKGETEPGTLEKLPRGSYDILKDKDLRRMLKEEGLPTDGETEAMKSRHKQWVIFWNSNVDRKFPKSRETVKEELKKWEREMASSRRKRPQVNAVEHLKHHKTDFDKLVQNVRSRKPKSSAAAPSPNEVAEPVAPPDVMSIDD</sequence>
<dbReference type="GO" id="GO:0003697">
    <property type="term" value="F:single-stranded DNA binding"/>
    <property type="evidence" value="ECO:0007669"/>
    <property type="project" value="InterPro"/>
</dbReference>
<evidence type="ECO:0000256" key="18">
    <source>
        <dbReference type="ARBA" id="ARBA00082369"/>
    </source>
</evidence>
<dbReference type="FunFam" id="3.30.40.10:FF:000172">
    <property type="entry name" value="E3 ubiquitin-protein ligase RAD18"/>
    <property type="match status" value="1"/>
</dbReference>
<name>A0A166IYL9_9AGAM</name>
<evidence type="ECO:0000256" key="1">
    <source>
        <dbReference type="ARBA" id="ARBA00000900"/>
    </source>
</evidence>
<dbReference type="SUPFAM" id="SSF57850">
    <property type="entry name" value="RING/U-box"/>
    <property type="match status" value="1"/>
</dbReference>
<evidence type="ECO:0000256" key="5">
    <source>
        <dbReference type="ARBA" id="ARBA00012483"/>
    </source>
</evidence>
<proteinExistence type="inferred from homology"/>
<dbReference type="PROSITE" id="PS50800">
    <property type="entry name" value="SAP"/>
    <property type="match status" value="1"/>
</dbReference>
<evidence type="ECO:0000256" key="10">
    <source>
        <dbReference type="ARBA" id="ARBA00022771"/>
    </source>
</evidence>
<evidence type="ECO:0000256" key="9">
    <source>
        <dbReference type="ARBA" id="ARBA00022763"/>
    </source>
</evidence>